<dbReference type="AlphaFoldDB" id="A0A4Q7Y724"/>
<dbReference type="EMBL" id="SHKV01000001">
    <property type="protein sequence ID" value="RZU32334.1"/>
    <property type="molecule type" value="Genomic_DNA"/>
</dbReference>
<evidence type="ECO:0000313" key="5">
    <source>
        <dbReference type="Proteomes" id="UP000292507"/>
    </source>
</evidence>
<comment type="caution">
    <text evidence="4">The sequence shown here is derived from an EMBL/GenBank/DDBJ whole genome shotgun (WGS) entry which is preliminary data.</text>
</comment>
<keyword evidence="5" id="KW-1185">Reference proteome</keyword>
<feature type="compositionally biased region" description="Basic and acidic residues" evidence="2">
    <location>
        <begin position="1"/>
        <end position="22"/>
    </location>
</feature>
<name>A0A4Q7Y724_9ACTN</name>
<feature type="region of interest" description="Disordered" evidence="2">
    <location>
        <begin position="1"/>
        <end position="56"/>
    </location>
</feature>
<evidence type="ECO:0000313" key="4">
    <source>
        <dbReference type="EMBL" id="RZU32334.1"/>
    </source>
</evidence>
<dbReference type="InterPro" id="IPR008462">
    <property type="entry name" value="CsbD"/>
</dbReference>
<dbReference type="InterPro" id="IPR036629">
    <property type="entry name" value="YjbJ_sf"/>
</dbReference>
<dbReference type="RefSeq" id="WP_104530020.1">
    <property type="nucleotide sequence ID" value="NZ_POQT01000039.1"/>
</dbReference>
<reference evidence="4 5" key="1">
    <citation type="submission" date="2019-02" db="EMBL/GenBank/DDBJ databases">
        <title>Sequencing the genomes of 1000 actinobacteria strains.</title>
        <authorList>
            <person name="Klenk H.-P."/>
        </authorList>
    </citation>
    <scope>NUCLEOTIDE SEQUENCE [LARGE SCALE GENOMIC DNA]</scope>
    <source>
        <strain evidence="4 5">DSM 44509</strain>
    </source>
</reference>
<organism evidence="4 5">
    <name type="scientific">Blastococcus saxobsidens</name>
    <dbReference type="NCBI Taxonomy" id="138336"/>
    <lineage>
        <taxon>Bacteria</taxon>
        <taxon>Bacillati</taxon>
        <taxon>Actinomycetota</taxon>
        <taxon>Actinomycetes</taxon>
        <taxon>Geodermatophilales</taxon>
        <taxon>Geodermatophilaceae</taxon>
        <taxon>Blastococcus</taxon>
    </lineage>
</organism>
<evidence type="ECO:0000256" key="1">
    <source>
        <dbReference type="ARBA" id="ARBA00009129"/>
    </source>
</evidence>
<protein>
    <submittedName>
        <fullName evidence="4">CsbD-like protein</fullName>
    </submittedName>
</protein>
<comment type="similarity">
    <text evidence="1">Belongs to the UPF0337 (CsbD) family.</text>
</comment>
<sequence length="56" mass="6117">MTDEKKIAHKIDELAGKGKETLGRATGNPDLEAQGRNEQARSNLQQAGDKIKDALR</sequence>
<dbReference type="OrthoDB" id="2143260at2"/>
<proteinExistence type="inferred from homology"/>
<accession>A0A4Q7Y724</accession>
<gene>
    <name evidence="4" type="ORF">BKA19_2029</name>
</gene>
<dbReference type="SUPFAM" id="SSF69047">
    <property type="entry name" value="Hypothetical protein YjbJ"/>
    <property type="match status" value="1"/>
</dbReference>
<dbReference type="Proteomes" id="UP000292507">
    <property type="component" value="Unassembled WGS sequence"/>
</dbReference>
<feature type="domain" description="CsbD-like" evidence="3">
    <location>
        <begin position="6"/>
        <end position="55"/>
    </location>
</feature>
<dbReference type="Pfam" id="PF05532">
    <property type="entry name" value="CsbD"/>
    <property type="match status" value="1"/>
</dbReference>
<dbReference type="Gene3D" id="1.10.1470.10">
    <property type="entry name" value="YjbJ"/>
    <property type="match status" value="1"/>
</dbReference>
<evidence type="ECO:0000256" key="2">
    <source>
        <dbReference type="SAM" id="MobiDB-lite"/>
    </source>
</evidence>
<evidence type="ECO:0000259" key="3">
    <source>
        <dbReference type="Pfam" id="PF05532"/>
    </source>
</evidence>